<proteinExistence type="predicted"/>
<dbReference type="OrthoDB" id="4346651at2759"/>
<keyword evidence="2" id="KW-1185">Reference proteome</keyword>
<organism evidence="1 2">
    <name type="scientific">Ascobolus immersus RN42</name>
    <dbReference type="NCBI Taxonomy" id="1160509"/>
    <lineage>
        <taxon>Eukaryota</taxon>
        <taxon>Fungi</taxon>
        <taxon>Dikarya</taxon>
        <taxon>Ascomycota</taxon>
        <taxon>Pezizomycotina</taxon>
        <taxon>Pezizomycetes</taxon>
        <taxon>Pezizales</taxon>
        <taxon>Ascobolaceae</taxon>
        <taxon>Ascobolus</taxon>
    </lineage>
</organism>
<dbReference type="Proteomes" id="UP000275078">
    <property type="component" value="Unassembled WGS sequence"/>
</dbReference>
<sequence length="347" mass="38908">MPVLRGKGKKPDKSAMTVSFADLDPISQLESMMAELDPHCPKDEAYRIELLQALREVRRLKAMANDNGYLSDNPFPRGIKALENAELNVNQQRILELQNYFPIGDPVVTEDDLINVDAVIAAYESGELDITKKKDPEEVALFWNGRLIKNWHIMGLEYTEEWPELQKKWGGKACVEKGLLKDLHYSYASSYEITANARGQHMVTIHALHHTNPEREIPLAALDDSGSSNFHVFESDLPVLGILPGSSAYRDLPVRMGTANGEVTRRVVRVNMMWRDPHTGEPASFIFVENCVVMPGVYDPDGDVPRLSGRSMRKKLYVASAPVEPVTLYIGETRNGAVKNLPRVVWG</sequence>
<accession>A0A3N4HJ95</accession>
<protein>
    <submittedName>
        <fullName evidence="1">Uncharacterized protein</fullName>
    </submittedName>
</protein>
<dbReference type="EMBL" id="ML119869">
    <property type="protein sequence ID" value="RPA72261.1"/>
    <property type="molecule type" value="Genomic_DNA"/>
</dbReference>
<evidence type="ECO:0000313" key="1">
    <source>
        <dbReference type="EMBL" id="RPA72261.1"/>
    </source>
</evidence>
<dbReference type="AlphaFoldDB" id="A0A3N4HJ95"/>
<gene>
    <name evidence="1" type="ORF">BJ508DRAFT_314880</name>
</gene>
<reference evidence="1 2" key="1">
    <citation type="journal article" date="2018" name="Nat. Ecol. Evol.">
        <title>Pezizomycetes genomes reveal the molecular basis of ectomycorrhizal truffle lifestyle.</title>
        <authorList>
            <person name="Murat C."/>
            <person name="Payen T."/>
            <person name="Noel B."/>
            <person name="Kuo A."/>
            <person name="Morin E."/>
            <person name="Chen J."/>
            <person name="Kohler A."/>
            <person name="Krizsan K."/>
            <person name="Balestrini R."/>
            <person name="Da Silva C."/>
            <person name="Montanini B."/>
            <person name="Hainaut M."/>
            <person name="Levati E."/>
            <person name="Barry K.W."/>
            <person name="Belfiori B."/>
            <person name="Cichocki N."/>
            <person name="Clum A."/>
            <person name="Dockter R.B."/>
            <person name="Fauchery L."/>
            <person name="Guy J."/>
            <person name="Iotti M."/>
            <person name="Le Tacon F."/>
            <person name="Lindquist E.A."/>
            <person name="Lipzen A."/>
            <person name="Malagnac F."/>
            <person name="Mello A."/>
            <person name="Molinier V."/>
            <person name="Miyauchi S."/>
            <person name="Poulain J."/>
            <person name="Riccioni C."/>
            <person name="Rubini A."/>
            <person name="Sitrit Y."/>
            <person name="Splivallo R."/>
            <person name="Traeger S."/>
            <person name="Wang M."/>
            <person name="Zifcakova L."/>
            <person name="Wipf D."/>
            <person name="Zambonelli A."/>
            <person name="Paolocci F."/>
            <person name="Nowrousian M."/>
            <person name="Ottonello S."/>
            <person name="Baldrian P."/>
            <person name="Spatafora J.W."/>
            <person name="Henrissat B."/>
            <person name="Nagy L.G."/>
            <person name="Aury J.M."/>
            <person name="Wincker P."/>
            <person name="Grigoriev I.V."/>
            <person name="Bonfante P."/>
            <person name="Martin F.M."/>
        </authorList>
    </citation>
    <scope>NUCLEOTIDE SEQUENCE [LARGE SCALE GENOMIC DNA]</scope>
    <source>
        <strain evidence="1 2">RN42</strain>
    </source>
</reference>
<dbReference type="STRING" id="1160509.A0A3N4HJ95"/>
<name>A0A3N4HJ95_ASCIM</name>
<evidence type="ECO:0000313" key="2">
    <source>
        <dbReference type="Proteomes" id="UP000275078"/>
    </source>
</evidence>